<dbReference type="Pfam" id="PF22888">
    <property type="entry name" value="FIMAH"/>
    <property type="match status" value="1"/>
</dbReference>
<dbReference type="InterPro" id="IPR054470">
    <property type="entry name" value="FIMAH_dom"/>
</dbReference>
<dbReference type="Gene3D" id="1.20.58.460">
    <property type="entry name" value="Hyaluronidase post-catalytic domain-like"/>
    <property type="match status" value="1"/>
</dbReference>
<dbReference type="Gene3D" id="3.30.379.10">
    <property type="entry name" value="Chitobiase/beta-hexosaminidase domain 2-like"/>
    <property type="match status" value="1"/>
</dbReference>
<comment type="caution">
    <text evidence="7">The sequence shown here is derived from an EMBL/GenBank/DDBJ whole genome shotgun (WGS) entry which is preliminary data.</text>
</comment>
<dbReference type="PANTHER" id="PTHR13170:SF16">
    <property type="entry name" value="PROTEIN O-GLCNACASE"/>
    <property type="match status" value="1"/>
</dbReference>
<dbReference type="PROSITE" id="PS50022">
    <property type="entry name" value="FA58C_3"/>
    <property type="match status" value="1"/>
</dbReference>
<sequence length="1136" mass="126853">MKKRSLFYLTIIAIMLLSTISSVFAPVADAKGKSPMKKYEIYPTPHSVKYGKGMLSLQKGVQVIYDDTIDEVTKRKVAKIFTDNGLEAPPAVKEPSKDKINLMIGTKGSHGPVDTFAAKHVDSQGMDYDKIDAYQLEVQKNNIVILGKDTDASFFGAVTLGDILSQSPQKVIRHVSIKDFANTKVRGFIEGYYGIPWSNEDRMSLMKFGGNFKMNSYVFAPKDDPYHRENWEKLYPKEKLEEIREMAEVGKETKTQFIWTISPLGDVAELARKEGQDAAMAVLEENTEKMLAKFDQLYDVGVRQFGVLGDDVGNLPLDYVVQLMDAVSEWADEKGDVRDTLYTPASYNSGWAWNPEELNAYEKGFANNIHILWTGSTTCAPVVQSTIDVFKNKSNDGVERRDPLFWLNWPVNDVDMSRVFLGKGEMLEPGIKNLAGVVTNPMQEAEASKTSLFAIADYTWNTEDFDAQTSWEDSFNYIEPDASEEYHELAKHMSDADPDGLKLSESEDIKELLDVVTEKVNDGKSLKEVAPQAIAELQKISGAADGFLAKTKNKKLKEELEPFVRALRDMVLADIDWMNAALAIEAGNKAEAWNMISKAQSLRKKSLNYDRPLIDGSMKAKPAQKRLQPFTDNLEEKVIQQAEKLFNVGTADSKAHLFTNAADYEELPVTEKPAVTSIDGTAEVKLARNEYIGLKLSRIKDLNSIKTTAVDGLTLQTSLNGIEWETVQNQNKPSDARYVRLINKTSSSLDFVLDSFRVESNEVEPKSVEDKNVEFHESSPLNVLDGDLSTYIWFNKAQTKGQFITYNLGQTIDLTRLKLYVKKNEGDFPRHAVVESSMDGEKWNTVMTLGNQEGPNEGEASDEDSIEDVFNKLEGEYRTKEVTDIGQEARFLRFKVTRTKQGTGNWLRMQEIEINGGAFLPEVNDPTITTTSNVKAGYDIGNVADGKLDTKFSSADEKAGEIHYHVGEAGTSVTGITLLADPSHISNSKVSVRTLHGWKELGTMKSGYTFFETKGMDAVLALKIAWADGKAPELYEVKIDKVEDSGNVESTIMAIQSLVDQYTDEGKIANSRDAQVLQTHLSSIDHYVEAASLEKAVKHMNGFKQLVSNYQENGKMDKESAKTLVKHANHLIEAWQ</sequence>
<dbReference type="SUPFAM" id="SSF55545">
    <property type="entry name" value="beta-N-acetylhexosaminidase-like domain"/>
    <property type="match status" value="1"/>
</dbReference>
<dbReference type="Proteomes" id="UP001281447">
    <property type="component" value="Unassembled WGS sequence"/>
</dbReference>
<evidence type="ECO:0000313" key="7">
    <source>
        <dbReference type="EMBL" id="MDY0395049.1"/>
    </source>
</evidence>
<dbReference type="PROSITE" id="PS52009">
    <property type="entry name" value="GH84"/>
    <property type="match status" value="1"/>
</dbReference>
<evidence type="ECO:0000259" key="6">
    <source>
        <dbReference type="PROSITE" id="PS52009"/>
    </source>
</evidence>
<dbReference type="RefSeq" id="WP_390355829.1">
    <property type="nucleotide sequence ID" value="NZ_JBHUIZ010000012.1"/>
</dbReference>
<evidence type="ECO:0000259" key="5">
    <source>
        <dbReference type="PROSITE" id="PS50022"/>
    </source>
</evidence>
<evidence type="ECO:0000256" key="1">
    <source>
        <dbReference type="ARBA" id="ARBA00022801"/>
    </source>
</evidence>
<dbReference type="Pfam" id="PF00754">
    <property type="entry name" value="F5_F8_type_C"/>
    <property type="match status" value="1"/>
</dbReference>
<feature type="chain" id="PRO_5047534388" evidence="4">
    <location>
        <begin position="26"/>
        <end position="1136"/>
    </location>
</feature>
<feature type="signal peptide" evidence="4">
    <location>
        <begin position="1"/>
        <end position="25"/>
    </location>
</feature>
<evidence type="ECO:0000313" key="8">
    <source>
        <dbReference type="Proteomes" id="UP001281447"/>
    </source>
</evidence>
<dbReference type="InterPro" id="IPR015882">
    <property type="entry name" value="HEX_bac_N"/>
</dbReference>
<feature type="active site" description="Proton donor" evidence="3">
    <location>
        <position position="311"/>
    </location>
</feature>
<accession>A0ABU5C921</accession>
<dbReference type="InterPro" id="IPR008979">
    <property type="entry name" value="Galactose-bd-like_sf"/>
</dbReference>
<dbReference type="InterPro" id="IPR029018">
    <property type="entry name" value="Hex-like_dom2"/>
</dbReference>
<dbReference type="InterPro" id="IPR011496">
    <property type="entry name" value="O-GlcNAcase_cat"/>
</dbReference>
<evidence type="ECO:0000256" key="4">
    <source>
        <dbReference type="SAM" id="SignalP"/>
    </source>
</evidence>
<evidence type="ECO:0000256" key="3">
    <source>
        <dbReference type="PROSITE-ProRule" id="PRU01353"/>
    </source>
</evidence>
<organism evidence="7 8">
    <name type="scientific">Tigheibacillus halophilus</name>
    <dbReference type="NCBI Taxonomy" id="361280"/>
    <lineage>
        <taxon>Bacteria</taxon>
        <taxon>Bacillati</taxon>
        <taxon>Bacillota</taxon>
        <taxon>Bacilli</taxon>
        <taxon>Bacillales</taxon>
        <taxon>Bacillaceae</taxon>
        <taxon>Tigheibacillus</taxon>
    </lineage>
</organism>
<comment type="similarity">
    <text evidence="3">Belongs to the glycosyl hydrolase 84 family.</text>
</comment>
<gene>
    <name evidence="7" type="ORF">RWE15_12260</name>
</gene>
<dbReference type="Pfam" id="PF02838">
    <property type="entry name" value="Glyco_hydro_20b"/>
    <property type="match status" value="1"/>
</dbReference>
<dbReference type="SUPFAM" id="SSF140657">
    <property type="entry name" value="Hyaluronidase post-catalytic domain-like"/>
    <property type="match status" value="1"/>
</dbReference>
<proteinExistence type="inferred from homology"/>
<keyword evidence="4" id="KW-0732">Signal</keyword>
<evidence type="ECO:0000256" key="2">
    <source>
        <dbReference type="ARBA" id="ARBA00023295"/>
    </source>
</evidence>
<dbReference type="InterPro" id="IPR051822">
    <property type="entry name" value="Glycosyl_Hydrolase_84"/>
</dbReference>
<keyword evidence="1 3" id="KW-0378">Hydrolase</keyword>
<protein>
    <submittedName>
        <fullName evidence="7">Beta-N-acetylglucosaminidase domain-containing protein</fullName>
    </submittedName>
</protein>
<dbReference type="EMBL" id="JAWDIP010000003">
    <property type="protein sequence ID" value="MDY0395049.1"/>
    <property type="molecule type" value="Genomic_DNA"/>
</dbReference>
<feature type="domain" description="GH84" evidence="6">
    <location>
        <begin position="184"/>
        <end position="463"/>
    </location>
</feature>
<keyword evidence="2 3" id="KW-0326">Glycosidase</keyword>
<dbReference type="SUPFAM" id="SSF51445">
    <property type="entry name" value="(Trans)glycosidases"/>
    <property type="match status" value="1"/>
</dbReference>
<dbReference type="InterPro" id="IPR017853">
    <property type="entry name" value="GH"/>
</dbReference>
<dbReference type="Gene3D" id="2.60.120.260">
    <property type="entry name" value="Galactose-binding domain-like"/>
    <property type="match status" value="1"/>
</dbReference>
<name>A0ABU5C921_9BACI</name>
<dbReference type="Pfam" id="PF07555">
    <property type="entry name" value="NAGidase"/>
    <property type="match status" value="1"/>
</dbReference>
<reference evidence="7 8" key="1">
    <citation type="submission" date="2023-10" db="EMBL/GenBank/DDBJ databases">
        <title>Virgibacillus halophilus 5B73C genome.</title>
        <authorList>
            <person name="Miliotis G."/>
            <person name="Sengupta P."/>
            <person name="Hameed A."/>
            <person name="Chuvochina M."/>
            <person name="Mcdonagh F."/>
            <person name="Simpson A.C."/>
            <person name="Singh N.K."/>
            <person name="Rekha P.D."/>
            <person name="Raman K."/>
            <person name="Hugenholtz P."/>
            <person name="Venkateswaran K."/>
        </authorList>
    </citation>
    <scope>NUCLEOTIDE SEQUENCE [LARGE SCALE GENOMIC DNA]</scope>
    <source>
        <strain evidence="7 8">5B73C</strain>
    </source>
</reference>
<dbReference type="SUPFAM" id="SSF49785">
    <property type="entry name" value="Galactose-binding domain-like"/>
    <property type="match status" value="2"/>
</dbReference>
<dbReference type="Gene3D" id="3.20.20.80">
    <property type="entry name" value="Glycosidases"/>
    <property type="match status" value="1"/>
</dbReference>
<dbReference type="InterPro" id="IPR000421">
    <property type="entry name" value="FA58C"/>
</dbReference>
<keyword evidence="8" id="KW-1185">Reference proteome</keyword>
<feature type="domain" description="F5/8 type C" evidence="5">
    <location>
        <begin position="746"/>
        <end position="917"/>
    </location>
</feature>
<dbReference type="PANTHER" id="PTHR13170">
    <property type="entry name" value="O-GLCNACASE"/>
    <property type="match status" value="1"/>
</dbReference>